<name>A0AAV5TXB8_9BILA</name>
<dbReference type="Proteomes" id="UP001432027">
    <property type="component" value="Unassembled WGS sequence"/>
</dbReference>
<comment type="caution">
    <text evidence="1">The sequence shown here is derived from an EMBL/GenBank/DDBJ whole genome shotgun (WGS) entry which is preliminary data.</text>
</comment>
<gene>
    <name evidence="1" type="ORF">PENTCL1PPCAC_21368</name>
</gene>
<proteinExistence type="predicted"/>
<reference evidence="1" key="1">
    <citation type="submission" date="2023-10" db="EMBL/GenBank/DDBJ databases">
        <title>Genome assembly of Pristionchus species.</title>
        <authorList>
            <person name="Yoshida K."/>
            <person name="Sommer R.J."/>
        </authorList>
    </citation>
    <scope>NUCLEOTIDE SEQUENCE</scope>
    <source>
        <strain evidence="1">RS0144</strain>
    </source>
</reference>
<keyword evidence="2" id="KW-1185">Reference proteome</keyword>
<dbReference type="EMBL" id="BTSX01000005">
    <property type="protein sequence ID" value="GMS99193.1"/>
    <property type="molecule type" value="Genomic_DNA"/>
</dbReference>
<dbReference type="AlphaFoldDB" id="A0AAV5TXB8"/>
<sequence>MSPTSRSSSLSTFRVGTLPFVVRTLEGPIAVLVLDRCPHLVSSSPIGQVNRAVPVAHEVLLLSTSRLECNLSSVMFDEPLLNSQFVGLRLMPRPCGQCLKAGMVSMRVSRQWDL</sequence>
<organism evidence="1 2">
    <name type="scientific">Pristionchus entomophagus</name>
    <dbReference type="NCBI Taxonomy" id="358040"/>
    <lineage>
        <taxon>Eukaryota</taxon>
        <taxon>Metazoa</taxon>
        <taxon>Ecdysozoa</taxon>
        <taxon>Nematoda</taxon>
        <taxon>Chromadorea</taxon>
        <taxon>Rhabditida</taxon>
        <taxon>Rhabditina</taxon>
        <taxon>Diplogasteromorpha</taxon>
        <taxon>Diplogasteroidea</taxon>
        <taxon>Neodiplogasteridae</taxon>
        <taxon>Pristionchus</taxon>
    </lineage>
</organism>
<feature type="non-terminal residue" evidence="1">
    <location>
        <position position="114"/>
    </location>
</feature>
<protein>
    <submittedName>
        <fullName evidence="1">Uncharacterized protein</fullName>
    </submittedName>
</protein>
<accession>A0AAV5TXB8</accession>
<evidence type="ECO:0000313" key="2">
    <source>
        <dbReference type="Proteomes" id="UP001432027"/>
    </source>
</evidence>
<evidence type="ECO:0000313" key="1">
    <source>
        <dbReference type="EMBL" id="GMS99193.1"/>
    </source>
</evidence>